<feature type="domain" description="Transposase IS66 central" evidence="1">
    <location>
        <begin position="1"/>
        <end position="199"/>
    </location>
</feature>
<dbReference type="PANTHER" id="PTHR33678">
    <property type="entry name" value="BLL1576 PROTEIN"/>
    <property type="match status" value="1"/>
</dbReference>
<comment type="caution">
    <text evidence="2">The sequence shown here is derived from an EMBL/GenBank/DDBJ whole genome shotgun (WGS) entry which is preliminary data.</text>
</comment>
<proteinExistence type="predicted"/>
<reference evidence="2 3" key="1">
    <citation type="submission" date="2015-09" db="EMBL/GenBank/DDBJ databases">
        <title>Draft genome sequence of a Caloramator mitchellensis, a moderate thermophile from the Great Artesian Basin of Australia.</title>
        <authorList>
            <person name="Patel B.K."/>
        </authorList>
    </citation>
    <scope>NUCLEOTIDE SEQUENCE [LARGE SCALE GENOMIC DNA]</scope>
    <source>
        <strain evidence="2 3">VF08</strain>
    </source>
</reference>
<dbReference type="NCBIfam" id="NF033517">
    <property type="entry name" value="transpos_IS66"/>
    <property type="match status" value="1"/>
</dbReference>
<name>A0A0R3JYX4_CALMK</name>
<dbReference type="RefSeq" id="WP_057979721.1">
    <property type="nucleotide sequence ID" value="NZ_LKHP01000043.1"/>
</dbReference>
<sequence length="256" mass="29859">MWLYRTGESENPIILYDYQRTRSSTCPKEFLKGFTGVLQTDGYQGYNSVENVKHIYCLAHIRRKYYDIVSKLEGEALLNSRAVIGFNFCEHLYKIEKELKEKYKDSDDFYKKRYEIRLEKSAPIIEEFIKYVDIEIKNALPRSPLGQALEYSRKLLPEFRIFLTDGSLEIDNNGAERAIKPFVLGRKNWLLCNTAKGAKASAIIYSIAETAKANDLNVEKYLTYLMDVLCNLEKKDKATLLKYMPWSKELPKELKL</sequence>
<dbReference type="EMBL" id="LKHP01000043">
    <property type="protein sequence ID" value="KRQ85765.1"/>
    <property type="molecule type" value="Genomic_DNA"/>
</dbReference>
<evidence type="ECO:0000313" key="2">
    <source>
        <dbReference type="EMBL" id="KRQ85765.1"/>
    </source>
</evidence>
<dbReference type="STRING" id="908809.ABG79_02462"/>
<accession>A0A0R3JYX4</accession>
<keyword evidence="3" id="KW-1185">Reference proteome</keyword>
<dbReference type="Proteomes" id="UP000052015">
    <property type="component" value="Unassembled WGS sequence"/>
</dbReference>
<evidence type="ECO:0000259" key="1">
    <source>
        <dbReference type="Pfam" id="PF03050"/>
    </source>
</evidence>
<dbReference type="InterPro" id="IPR004291">
    <property type="entry name" value="Transposase_IS66_central"/>
</dbReference>
<dbReference type="Pfam" id="PF03050">
    <property type="entry name" value="DDE_Tnp_IS66"/>
    <property type="match status" value="1"/>
</dbReference>
<protein>
    <submittedName>
        <fullName evidence="2">Transposase IS66 family protein</fullName>
    </submittedName>
</protein>
<evidence type="ECO:0000313" key="3">
    <source>
        <dbReference type="Proteomes" id="UP000052015"/>
    </source>
</evidence>
<dbReference type="InterPro" id="IPR052344">
    <property type="entry name" value="Transposase-related"/>
</dbReference>
<dbReference type="AlphaFoldDB" id="A0A0R3JYX4"/>
<gene>
    <name evidence="2" type="ORF">ABG79_02462</name>
</gene>
<dbReference type="OrthoDB" id="9760067at2"/>
<organism evidence="2 3">
    <name type="scientific">Caloramator mitchellensis</name>
    <dbReference type="NCBI Taxonomy" id="908809"/>
    <lineage>
        <taxon>Bacteria</taxon>
        <taxon>Bacillati</taxon>
        <taxon>Bacillota</taxon>
        <taxon>Clostridia</taxon>
        <taxon>Eubacteriales</taxon>
        <taxon>Clostridiaceae</taxon>
        <taxon>Caloramator</taxon>
    </lineage>
</organism>
<dbReference type="PANTHER" id="PTHR33678:SF1">
    <property type="entry name" value="BLL1576 PROTEIN"/>
    <property type="match status" value="1"/>
</dbReference>